<dbReference type="GO" id="GO:0046872">
    <property type="term" value="F:metal ion binding"/>
    <property type="evidence" value="ECO:0007669"/>
    <property type="project" value="UniProtKB-KW"/>
</dbReference>
<dbReference type="FunFam" id="3.90.850.10:FF:000002">
    <property type="entry name" value="2-hydroxyhepta-2,4-diene-1,7-dioate isomerase"/>
    <property type="match status" value="1"/>
</dbReference>
<dbReference type="EMBL" id="KN847548">
    <property type="protein sequence ID" value="KIW02538.1"/>
    <property type="molecule type" value="Genomic_DNA"/>
</dbReference>
<evidence type="ECO:0000259" key="3">
    <source>
        <dbReference type="Pfam" id="PF01557"/>
    </source>
</evidence>
<dbReference type="STRING" id="253628.A0A0D2A743"/>
<dbReference type="VEuPathDB" id="FungiDB:PV09_05995"/>
<dbReference type="Gene3D" id="3.90.850.10">
    <property type="entry name" value="Fumarylacetoacetase-like, C-terminal domain"/>
    <property type="match status" value="1"/>
</dbReference>
<reference evidence="4 5" key="1">
    <citation type="submission" date="2015-01" db="EMBL/GenBank/DDBJ databases">
        <title>The Genome Sequence of Ochroconis gallopava CBS43764.</title>
        <authorList>
            <consortium name="The Broad Institute Genomics Platform"/>
            <person name="Cuomo C."/>
            <person name="de Hoog S."/>
            <person name="Gorbushina A."/>
            <person name="Stielow B."/>
            <person name="Teixiera M."/>
            <person name="Abouelleil A."/>
            <person name="Chapman S.B."/>
            <person name="Priest M."/>
            <person name="Young S.K."/>
            <person name="Wortman J."/>
            <person name="Nusbaum C."/>
            <person name="Birren B."/>
        </authorList>
    </citation>
    <scope>NUCLEOTIDE SEQUENCE [LARGE SCALE GENOMIC DNA]</scope>
    <source>
        <strain evidence="4 5">CBS 43764</strain>
    </source>
</reference>
<feature type="domain" description="Fumarylacetoacetase-like C-terminal" evidence="3">
    <location>
        <begin position="68"/>
        <end position="275"/>
    </location>
</feature>
<dbReference type="OrthoDB" id="411064at2759"/>
<keyword evidence="5" id="KW-1185">Reference proteome</keyword>
<dbReference type="GO" id="GO:0006107">
    <property type="term" value="P:oxaloacetate metabolic process"/>
    <property type="evidence" value="ECO:0007669"/>
    <property type="project" value="UniProtKB-ARBA"/>
</dbReference>
<dbReference type="Pfam" id="PF01557">
    <property type="entry name" value="FAA_hydrolase"/>
    <property type="match status" value="1"/>
</dbReference>
<dbReference type="PANTHER" id="PTHR11820:SF86">
    <property type="entry name" value="FUMARYLACETOACETATE HYDROLASE FAMILY PROTEIN (AFU_ORTHOLOGUE AFUA_7G07000)"/>
    <property type="match status" value="1"/>
</dbReference>
<dbReference type="RefSeq" id="XP_016212407.1">
    <property type="nucleotide sequence ID" value="XM_016359571.1"/>
</dbReference>
<organism evidence="4 5">
    <name type="scientific">Verruconis gallopava</name>
    <dbReference type="NCBI Taxonomy" id="253628"/>
    <lineage>
        <taxon>Eukaryota</taxon>
        <taxon>Fungi</taxon>
        <taxon>Dikarya</taxon>
        <taxon>Ascomycota</taxon>
        <taxon>Pezizomycotina</taxon>
        <taxon>Dothideomycetes</taxon>
        <taxon>Pleosporomycetidae</taxon>
        <taxon>Venturiales</taxon>
        <taxon>Sympoventuriaceae</taxon>
        <taxon>Verruconis</taxon>
    </lineage>
</organism>
<dbReference type="Proteomes" id="UP000053259">
    <property type="component" value="Unassembled WGS sequence"/>
</dbReference>
<protein>
    <recommendedName>
        <fullName evidence="3">Fumarylacetoacetase-like C-terminal domain-containing protein</fullName>
    </recommendedName>
</protein>
<dbReference type="GO" id="GO:0018773">
    <property type="term" value="F:acetylpyruvate hydrolase activity"/>
    <property type="evidence" value="ECO:0007669"/>
    <property type="project" value="TreeGrafter"/>
</dbReference>
<dbReference type="AlphaFoldDB" id="A0A0D2A743"/>
<sequence>MNMWDSIFKFEATTGGIYWAENTLMQSPTVGQTVQGFQSIESLEQNEQATEVIVKKLLAPLPNPNSPIICIGVNYRDHAREAKIQVPEYPVMWYKPPTALSNPDEGIEVPQFLFDSFLDYEGELVIVTSKTVKNIAPPKAKECILGYTIGNDLSARAYQSTKAGGGQYTYAKSFDKFAPIGPVLLRPKQFDLQCCRIETRVNGNVMQSSKFDFLHSPENLISFLSKGTTIPAGTAIMTGTPAGVGVFRKPPCQLKRGDVVEVEVQPIGVLRNEIVLEAQARTVI</sequence>
<dbReference type="PANTHER" id="PTHR11820">
    <property type="entry name" value="ACYLPYRUVASE"/>
    <property type="match status" value="1"/>
</dbReference>
<comment type="similarity">
    <text evidence="1">Belongs to the FAH family.</text>
</comment>
<evidence type="ECO:0000313" key="5">
    <source>
        <dbReference type="Proteomes" id="UP000053259"/>
    </source>
</evidence>
<dbReference type="SUPFAM" id="SSF56529">
    <property type="entry name" value="FAH"/>
    <property type="match status" value="1"/>
</dbReference>
<keyword evidence="2" id="KW-0479">Metal-binding</keyword>
<evidence type="ECO:0000256" key="1">
    <source>
        <dbReference type="ARBA" id="ARBA00010211"/>
    </source>
</evidence>
<dbReference type="GeneID" id="27313968"/>
<name>A0A0D2A743_9PEZI</name>
<dbReference type="HOGENOM" id="CLU_028458_2_1_1"/>
<dbReference type="InterPro" id="IPR036663">
    <property type="entry name" value="Fumarylacetoacetase_C_sf"/>
</dbReference>
<proteinExistence type="inferred from homology"/>
<evidence type="ECO:0000313" key="4">
    <source>
        <dbReference type="EMBL" id="KIW02538.1"/>
    </source>
</evidence>
<dbReference type="InterPro" id="IPR011234">
    <property type="entry name" value="Fumarylacetoacetase-like_C"/>
</dbReference>
<dbReference type="InParanoid" id="A0A0D2A743"/>
<accession>A0A0D2A743</accession>
<evidence type="ECO:0000256" key="2">
    <source>
        <dbReference type="ARBA" id="ARBA00022723"/>
    </source>
</evidence>
<dbReference type="GO" id="GO:0050163">
    <property type="term" value="F:oxaloacetate tautomerase activity"/>
    <property type="evidence" value="ECO:0007669"/>
    <property type="project" value="UniProtKB-ARBA"/>
</dbReference>
<gene>
    <name evidence="4" type="ORF">PV09_05995</name>
</gene>